<sequence>MSSDWALTEDGKEKAYGAKTYLNFFKHKMANLVTPGAFMPKYDFCMVKPNGADLQQVMDLLGEGTVKAVIDSKFSLADMAKAHKHLEGGHVTGKIVIQHE</sequence>
<evidence type="ECO:0000313" key="2">
    <source>
        <dbReference type="Proteomes" id="UP001295423"/>
    </source>
</evidence>
<dbReference type="Gene3D" id="3.90.180.10">
    <property type="entry name" value="Medium-chain alcohol dehydrogenases, catalytic domain"/>
    <property type="match status" value="1"/>
</dbReference>
<reference evidence="1" key="1">
    <citation type="submission" date="2023-08" db="EMBL/GenBank/DDBJ databases">
        <authorList>
            <person name="Audoor S."/>
            <person name="Bilcke G."/>
        </authorList>
    </citation>
    <scope>NUCLEOTIDE SEQUENCE</scope>
</reference>
<gene>
    <name evidence="1" type="ORF">CYCCA115_LOCUS20331</name>
</gene>
<keyword evidence="2" id="KW-1185">Reference proteome</keyword>
<organism evidence="1 2">
    <name type="scientific">Cylindrotheca closterium</name>
    <dbReference type="NCBI Taxonomy" id="2856"/>
    <lineage>
        <taxon>Eukaryota</taxon>
        <taxon>Sar</taxon>
        <taxon>Stramenopiles</taxon>
        <taxon>Ochrophyta</taxon>
        <taxon>Bacillariophyta</taxon>
        <taxon>Bacillariophyceae</taxon>
        <taxon>Bacillariophycidae</taxon>
        <taxon>Bacillariales</taxon>
        <taxon>Bacillariaceae</taxon>
        <taxon>Cylindrotheca</taxon>
    </lineage>
</organism>
<dbReference type="EMBL" id="CAKOGP040002158">
    <property type="protein sequence ID" value="CAJ1963797.1"/>
    <property type="molecule type" value="Genomic_DNA"/>
</dbReference>
<protein>
    <recommendedName>
        <fullName evidence="3">Alcohol dehydrogenase-like C-terminal domain-containing protein</fullName>
    </recommendedName>
</protein>
<dbReference type="Pfam" id="PF13602">
    <property type="entry name" value="ADH_zinc_N_2"/>
    <property type="match status" value="1"/>
</dbReference>
<dbReference type="Gene3D" id="3.40.50.720">
    <property type="entry name" value="NAD(P)-binding Rossmann-like Domain"/>
    <property type="match status" value="1"/>
</dbReference>
<dbReference type="Proteomes" id="UP001295423">
    <property type="component" value="Unassembled WGS sequence"/>
</dbReference>
<comment type="caution">
    <text evidence="1">The sequence shown here is derived from an EMBL/GenBank/DDBJ whole genome shotgun (WGS) entry which is preliminary data.</text>
</comment>
<proteinExistence type="predicted"/>
<evidence type="ECO:0008006" key="3">
    <source>
        <dbReference type="Google" id="ProtNLM"/>
    </source>
</evidence>
<dbReference type="AlphaFoldDB" id="A0AAD2G5S7"/>
<accession>A0AAD2G5S7</accession>
<name>A0AAD2G5S7_9STRA</name>
<evidence type="ECO:0000313" key="1">
    <source>
        <dbReference type="EMBL" id="CAJ1963797.1"/>
    </source>
</evidence>